<evidence type="ECO:0000313" key="2">
    <source>
        <dbReference type="EMBL" id="SFR98384.1"/>
    </source>
</evidence>
<proteinExistence type="predicted"/>
<protein>
    <recommendedName>
        <fullName evidence="1">Taxis protein CheF</fullName>
    </recommendedName>
</protein>
<dbReference type="GO" id="GO:0006935">
    <property type="term" value="P:chemotaxis"/>
    <property type="evidence" value="ECO:0007669"/>
    <property type="project" value="UniProtKB-UniRule"/>
</dbReference>
<dbReference type="RefSeq" id="WP_089816382.1">
    <property type="nucleotide sequence ID" value="NZ_FOZK01000002.1"/>
</dbReference>
<dbReference type="Pfam" id="PF04283">
    <property type="entry name" value="CheF-arch"/>
    <property type="match status" value="1"/>
</dbReference>
<reference evidence="2 3" key="1">
    <citation type="submission" date="2016-10" db="EMBL/GenBank/DDBJ databases">
        <authorList>
            <person name="de Groot N.N."/>
        </authorList>
    </citation>
    <scope>NUCLEOTIDE SEQUENCE [LARGE SCALE GENOMIC DNA]</scope>
    <source>
        <strain evidence="2 3">CGMCC 1.10457</strain>
    </source>
</reference>
<dbReference type="EMBL" id="FOZK01000002">
    <property type="protein sequence ID" value="SFR98384.1"/>
    <property type="molecule type" value="Genomic_DNA"/>
</dbReference>
<comment type="function">
    <text evidence="1">Involved in taxis signal transduction.</text>
</comment>
<dbReference type="STRING" id="767519.SAMN05216559_2023"/>
<dbReference type="PANTHER" id="PTHR42201">
    <property type="entry name" value="TAXIS PROTEIN"/>
    <property type="match status" value="1"/>
</dbReference>
<dbReference type="AlphaFoldDB" id="A0A1I6L4M2"/>
<evidence type="ECO:0000313" key="3">
    <source>
        <dbReference type="Proteomes" id="UP000199062"/>
    </source>
</evidence>
<sequence>MSDGEQKLADSTGKFVQVVVDGRKRNEVDWVNGRLILSNKRLVLVSNEGKRTIALSEVSGVKSGTNVNEAIAKVSGYLSLQVGSNVTLIAPRDVEEFERKLYSAMLDQSVVLVKHPAVEGGVVQDTGWEKGRLSTEDDAVNLALANGTFVELLVDDVGTVERAEKTVRGKKRRAVEVEHTIDGTSVETHVSGGGQTVAVLESFVRRGEAATQTDVDLSQAENEVLMALYSGVSPFQIPSFVGMDVDQVEETFQRLVENDILEAVRVRKEVQLEARGRSVASDAMADQ</sequence>
<name>A0A1I6L4M2_9EURY</name>
<dbReference type="OrthoDB" id="227825at2157"/>
<dbReference type="Proteomes" id="UP000199062">
    <property type="component" value="Unassembled WGS sequence"/>
</dbReference>
<dbReference type="PANTHER" id="PTHR42201:SF1">
    <property type="entry name" value="TAXIS PROTEIN"/>
    <property type="match status" value="1"/>
</dbReference>
<accession>A0A1I6L4M2</accession>
<dbReference type="PIRSF" id="PIRSF026802">
    <property type="entry name" value="UCP026802"/>
    <property type="match status" value="1"/>
</dbReference>
<gene>
    <name evidence="2" type="ORF">SAMN05216559_2023</name>
</gene>
<keyword evidence="1" id="KW-0145">Chemotaxis</keyword>
<evidence type="ECO:0000256" key="1">
    <source>
        <dbReference type="PIRNR" id="PIRNR026802"/>
    </source>
</evidence>
<dbReference type="InterPro" id="IPR007381">
    <property type="entry name" value="CheF1/F2"/>
</dbReference>
<keyword evidence="3" id="KW-1185">Reference proteome</keyword>
<organism evidence="2 3">
    <name type="scientific">Halomicrobium zhouii</name>
    <dbReference type="NCBI Taxonomy" id="767519"/>
    <lineage>
        <taxon>Archaea</taxon>
        <taxon>Methanobacteriati</taxon>
        <taxon>Methanobacteriota</taxon>
        <taxon>Stenosarchaea group</taxon>
        <taxon>Halobacteria</taxon>
        <taxon>Halobacteriales</taxon>
        <taxon>Haloarculaceae</taxon>
        <taxon>Halomicrobium</taxon>
    </lineage>
</organism>
<comment type="subunit">
    <text evidence="1">Interacts with chemotaxis (Che) proteins as well as flagella accessory (Fla) proteins.</text>
</comment>